<dbReference type="Proteomes" id="UP001152888">
    <property type="component" value="Unassembled WGS sequence"/>
</dbReference>
<accession>A0A9P0QG15</accession>
<protein>
    <submittedName>
        <fullName evidence="1">Uncharacterized protein</fullName>
    </submittedName>
</protein>
<proteinExistence type="predicted"/>
<reference evidence="1" key="1">
    <citation type="submission" date="2022-03" db="EMBL/GenBank/DDBJ databases">
        <authorList>
            <person name="Sayadi A."/>
        </authorList>
    </citation>
    <scope>NUCLEOTIDE SEQUENCE</scope>
</reference>
<sequence>MYKTLENKAVQKVSMDAVVNLESIAPKQLVFPDKTWTVARSGTKEKKEGRYAVRSVKPTRSFHYKKVMCNLDNPEHRQQALDFFYSLPDNEENSDEEPDDGANEEIDLLDFTTSDTSYTNSPRNSSTTSARNVTVPLSARTRISNFTLGKHQSWYQFRNHSVTMRPEIKIMKSDLGCQAVTIYMTKNIDFCKNS</sequence>
<evidence type="ECO:0000313" key="1">
    <source>
        <dbReference type="EMBL" id="CAH2019807.1"/>
    </source>
</evidence>
<dbReference type="AlphaFoldDB" id="A0A9P0QG15"/>
<gene>
    <name evidence="1" type="ORF">ACAOBT_LOCUS37414</name>
</gene>
<name>A0A9P0QG15_ACAOB</name>
<keyword evidence="2" id="KW-1185">Reference proteome</keyword>
<dbReference type="EMBL" id="CAKOFQ010010551">
    <property type="protein sequence ID" value="CAH2019807.1"/>
    <property type="molecule type" value="Genomic_DNA"/>
</dbReference>
<evidence type="ECO:0000313" key="2">
    <source>
        <dbReference type="Proteomes" id="UP001152888"/>
    </source>
</evidence>
<organism evidence="1 2">
    <name type="scientific">Acanthoscelides obtectus</name>
    <name type="common">Bean weevil</name>
    <name type="synonym">Bruchus obtectus</name>
    <dbReference type="NCBI Taxonomy" id="200917"/>
    <lineage>
        <taxon>Eukaryota</taxon>
        <taxon>Metazoa</taxon>
        <taxon>Ecdysozoa</taxon>
        <taxon>Arthropoda</taxon>
        <taxon>Hexapoda</taxon>
        <taxon>Insecta</taxon>
        <taxon>Pterygota</taxon>
        <taxon>Neoptera</taxon>
        <taxon>Endopterygota</taxon>
        <taxon>Coleoptera</taxon>
        <taxon>Polyphaga</taxon>
        <taxon>Cucujiformia</taxon>
        <taxon>Chrysomeloidea</taxon>
        <taxon>Chrysomelidae</taxon>
        <taxon>Bruchinae</taxon>
        <taxon>Bruchini</taxon>
        <taxon>Acanthoscelides</taxon>
    </lineage>
</organism>
<comment type="caution">
    <text evidence="1">The sequence shown here is derived from an EMBL/GenBank/DDBJ whole genome shotgun (WGS) entry which is preliminary data.</text>
</comment>